<comment type="caution">
    <text evidence="7">Lacks conserved residue(s) required for the propagation of feature annotation.</text>
</comment>
<keyword evidence="6 7" id="KW-0449">Lipoprotein</keyword>
<dbReference type="Pfam" id="PF04728">
    <property type="entry name" value="LPP"/>
    <property type="match status" value="1"/>
</dbReference>
<dbReference type="PROSITE" id="PS51257">
    <property type="entry name" value="PROKAR_LIPOPROTEIN"/>
    <property type="match status" value="1"/>
</dbReference>
<feature type="lipid moiety-binding region" description="S-diacylglycerol cysteine" evidence="7">
    <location>
        <position position="20"/>
    </location>
</feature>
<gene>
    <name evidence="7" type="primary">lpp</name>
    <name evidence="10" type="ORF">L2764_01305</name>
</gene>
<proteinExistence type="inferred from homology"/>
<evidence type="ECO:0000256" key="7">
    <source>
        <dbReference type="HAMAP-Rule" id="MF_00843"/>
    </source>
</evidence>
<feature type="chain" id="PRO_5045051729" description="Major outer membrane lipoprotein Lpp" evidence="8">
    <location>
        <begin position="22"/>
        <end position="84"/>
    </location>
</feature>
<keyword evidence="7" id="KW-0964">Secreted</keyword>
<feature type="signal peptide" evidence="8">
    <location>
        <begin position="1"/>
        <end position="21"/>
    </location>
</feature>
<keyword evidence="1 8" id="KW-0732">Signal</keyword>
<accession>A0ABT0L6N5</accession>
<feature type="domain" description="Lipoprotein leucine-zipper" evidence="9">
    <location>
        <begin position="32"/>
        <end position="84"/>
    </location>
</feature>
<keyword evidence="7" id="KW-0677">Repeat</keyword>
<feature type="repeat" evidence="7">
    <location>
        <begin position="30"/>
        <end position="40"/>
    </location>
</feature>
<protein>
    <recommendedName>
        <fullName evidence="7">Major outer membrane lipoprotein Lpp</fullName>
    </recommendedName>
</protein>
<comment type="function">
    <text evidence="7">A highly abundant outer membrane lipoprotein that controls the distance between the inner and outer membranes. The only protein known to be covalently linked to the peptidoglycan network (PGN). Also non-covalently binds the PGN. The link between the cell outer membrane and PGN contributes to maintenance of the structural and functional integrity of the cell envelope, and maintains the correct distance between the PGN and the outer membrane.</text>
</comment>
<feature type="lipid moiety-binding region" description="N-palmitoyl cysteine" evidence="7">
    <location>
        <position position="20"/>
    </location>
</feature>
<dbReference type="Gene3D" id="1.20.5.190">
    <property type="match status" value="1"/>
</dbReference>
<evidence type="ECO:0000256" key="4">
    <source>
        <dbReference type="ARBA" id="ARBA00023139"/>
    </source>
</evidence>
<dbReference type="EMBL" id="JAKIKS010000002">
    <property type="protein sequence ID" value="MCL1123150.1"/>
    <property type="molecule type" value="Genomic_DNA"/>
</dbReference>
<dbReference type="SUPFAM" id="SSF58042">
    <property type="entry name" value="Outer membrane lipoprotein"/>
    <property type="match status" value="1"/>
</dbReference>
<evidence type="ECO:0000256" key="6">
    <source>
        <dbReference type="ARBA" id="ARBA00023288"/>
    </source>
</evidence>
<keyword evidence="3 7" id="KW-0472">Membrane</keyword>
<dbReference type="PIRSF" id="PIRSF002855">
    <property type="entry name" value="Murein-lipoprotein"/>
    <property type="match status" value="1"/>
</dbReference>
<keyword evidence="5 7" id="KW-0998">Cell outer membrane</keyword>
<comment type="subcellular location">
    <subcellularLocation>
        <location evidence="7">Cell outer membrane</location>
        <topology evidence="7">Lipid-anchor</topology>
        <orientation evidence="7">Periplasmic side</orientation>
    </subcellularLocation>
    <subcellularLocation>
        <location evidence="7">Secreted</location>
        <location evidence="7">Cell wall</location>
        <topology evidence="7">Peptidoglycan-anchor</topology>
    </subcellularLocation>
    <text evidence="7">Attached via its lipidated N-terminus to the inner leaflet of the outer membrane. Attached to the peptidoglycan network (PGN) via its C-terminus.</text>
</comment>
<dbReference type="NCBIfam" id="NF040598">
    <property type="entry name" value="Ala_zip_lipo"/>
    <property type="match status" value="1"/>
</dbReference>
<evidence type="ECO:0000313" key="11">
    <source>
        <dbReference type="Proteomes" id="UP001203423"/>
    </source>
</evidence>
<reference evidence="10 11" key="1">
    <citation type="submission" date="2022-01" db="EMBL/GenBank/DDBJ databases">
        <title>Whole genome-based taxonomy of the Shewanellaceae.</title>
        <authorList>
            <person name="Martin-Rodriguez A.J."/>
        </authorList>
    </citation>
    <scope>NUCLEOTIDE SEQUENCE [LARGE SCALE GENOMIC DNA]</scope>
    <source>
        <strain evidence="10 11">DSM 17177</strain>
    </source>
</reference>
<dbReference type="PANTHER" id="PTHR38763:SF1">
    <property type="entry name" value="MAJOR OUTER MEMBRANE LIPOPROTEIN LPP"/>
    <property type="match status" value="1"/>
</dbReference>
<evidence type="ECO:0000256" key="2">
    <source>
        <dbReference type="ARBA" id="ARBA00023088"/>
    </source>
</evidence>
<dbReference type="InterPro" id="IPR006817">
    <property type="entry name" value="Lipoprotein_leucine-zipper_dom"/>
</dbReference>
<keyword evidence="2 7" id="KW-0572">Peptidoglycan-anchor</keyword>
<dbReference type="InterPro" id="IPR016367">
    <property type="entry name" value="MOM_Lpp"/>
</dbReference>
<keyword evidence="7" id="KW-0175">Coiled coil</keyword>
<evidence type="ECO:0000256" key="8">
    <source>
        <dbReference type="SAM" id="SignalP"/>
    </source>
</evidence>
<dbReference type="PANTHER" id="PTHR38763">
    <property type="entry name" value="MAJOR OUTER MEMBRANE PROLIPOPROTEIN LPP"/>
    <property type="match status" value="1"/>
</dbReference>
<dbReference type="HAMAP" id="MF_00843">
    <property type="entry name" value="Lpp"/>
    <property type="match status" value="1"/>
</dbReference>
<sequence length="84" mass="8872">MNKKVLMIAGVAMTVMLGGCASTGDIEKLSNKVDQLSAQVNAMSSDQAKMSADMRDTKAAAMNAEAEAKRANDRIDNIASSYSK</sequence>
<evidence type="ECO:0000259" key="9">
    <source>
        <dbReference type="Pfam" id="PF04728"/>
    </source>
</evidence>
<keyword evidence="4 7" id="KW-0564">Palmitate</keyword>
<comment type="similarity">
    <text evidence="7">Belongs to the Lpp family.</text>
</comment>
<keyword evidence="11" id="KW-1185">Reference proteome</keyword>
<dbReference type="RefSeq" id="WP_248938434.1">
    <property type="nucleotide sequence ID" value="NZ_JAKIKS010000002.1"/>
</dbReference>
<evidence type="ECO:0000256" key="1">
    <source>
        <dbReference type="ARBA" id="ARBA00022729"/>
    </source>
</evidence>
<evidence type="ECO:0000313" key="10">
    <source>
        <dbReference type="EMBL" id="MCL1123150.1"/>
    </source>
</evidence>
<name>A0ABT0L6N5_9GAMM</name>
<organism evidence="10 11">
    <name type="scientific">Shewanella surugensis</name>
    <dbReference type="NCBI Taxonomy" id="212020"/>
    <lineage>
        <taxon>Bacteria</taxon>
        <taxon>Pseudomonadati</taxon>
        <taxon>Pseudomonadota</taxon>
        <taxon>Gammaproteobacteria</taxon>
        <taxon>Alteromonadales</taxon>
        <taxon>Shewanellaceae</taxon>
        <taxon>Shewanella</taxon>
    </lineage>
</organism>
<evidence type="ECO:0000256" key="5">
    <source>
        <dbReference type="ARBA" id="ARBA00023237"/>
    </source>
</evidence>
<keyword evidence="7" id="KW-0134">Cell wall</keyword>
<feature type="modified residue" description="N6-murein peptidoglycan lysine" evidence="7">
    <location>
        <position position="84"/>
    </location>
</feature>
<comment type="caution">
    <text evidence="10">The sequence shown here is derived from an EMBL/GenBank/DDBJ whole genome shotgun (WGS) entry which is preliminary data.</text>
</comment>
<evidence type="ECO:0000256" key="3">
    <source>
        <dbReference type="ARBA" id="ARBA00023136"/>
    </source>
</evidence>
<comment type="subunit">
    <text evidence="7">Homotrimer.</text>
</comment>
<dbReference type="Proteomes" id="UP001203423">
    <property type="component" value="Unassembled WGS sequence"/>
</dbReference>
<feature type="coiled-coil region" evidence="7">
    <location>
        <begin position="26"/>
        <end position="81"/>
    </location>
</feature>